<gene>
    <name evidence="2" type="ORF">GEV33_002676</name>
</gene>
<dbReference type="EMBL" id="JABDTM020012840">
    <property type="protein sequence ID" value="KAH0820115.1"/>
    <property type="molecule type" value="Genomic_DNA"/>
</dbReference>
<dbReference type="AlphaFoldDB" id="A0A8J6LFU6"/>
<evidence type="ECO:0000256" key="1">
    <source>
        <dbReference type="SAM" id="MobiDB-lite"/>
    </source>
</evidence>
<organism evidence="2 3">
    <name type="scientific">Tenebrio molitor</name>
    <name type="common">Yellow mealworm beetle</name>
    <dbReference type="NCBI Taxonomy" id="7067"/>
    <lineage>
        <taxon>Eukaryota</taxon>
        <taxon>Metazoa</taxon>
        <taxon>Ecdysozoa</taxon>
        <taxon>Arthropoda</taxon>
        <taxon>Hexapoda</taxon>
        <taxon>Insecta</taxon>
        <taxon>Pterygota</taxon>
        <taxon>Neoptera</taxon>
        <taxon>Endopterygota</taxon>
        <taxon>Coleoptera</taxon>
        <taxon>Polyphaga</taxon>
        <taxon>Cucujiformia</taxon>
        <taxon>Tenebrionidae</taxon>
        <taxon>Tenebrio</taxon>
    </lineage>
</organism>
<reference evidence="2" key="2">
    <citation type="submission" date="2021-08" db="EMBL/GenBank/DDBJ databases">
        <authorList>
            <person name="Eriksson T."/>
        </authorList>
    </citation>
    <scope>NUCLEOTIDE SEQUENCE</scope>
    <source>
        <strain evidence="2">Stoneville</strain>
        <tissue evidence="2">Whole head</tissue>
    </source>
</reference>
<name>A0A8J6LFU6_TENMO</name>
<evidence type="ECO:0000313" key="3">
    <source>
        <dbReference type="Proteomes" id="UP000719412"/>
    </source>
</evidence>
<accession>A0A8J6LFU6</accession>
<protein>
    <submittedName>
        <fullName evidence="2">Uncharacterized protein</fullName>
    </submittedName>
</protein>
<reference evidence="2" key="1">
    <citation type="journal article" date="2020" name="J Insects Food Feed">
        <title>The yellow mealworm (Tenebrio molitor) genome: a resource for the emerging insects as food and feed industry.</title>
        <authorList>
            <person name="Eriksson T."/>
            <person name="Andere A."/>
            <person name="Kelstrup H."/>
            <person name="Emery V."/>
            <person name="Picard C."/>
        </authorList>
    </citation>
    <scope>NUCLEOTIDE SEQUENCE</scope>
    <source>
        <strain evidence="2">Stoneville</strain>
        <tissue evidence="2">Whole head</tissue>
    </source>
</reference>
<evidence type="ECO:0000313" key="2">
    <source>
        <dbReference type="EMBL" id="KAH0820115.1"/>
    </source>
</evidence>
<sequence>MEVLSGLQIARHTFKIWKKSSVVFLSSWPIELMILYKEEKEEQDEKERDRHGQAREKGENHNLGTTGSTRDVGTRREIRYWTQGEERRCRMCCEERETIEHMWSGCGEMREREGKERREILSEDGREIGWMKEIWKRRERIEKEREGKKLKILCYFNSYLPKKFS</sequence>
<dbReference type="Proteomes" id="UP000719412">
    <property type="component" value="Unassembled WGS sequence"/>
</dbReference>
<feature type="region of interest" description="Disordered" evidence="1">
    <location>
        <begin position="41"/>
        <end position="69"/>
    </location>
</feature>
<keyword evidence="3" id="KW-1185">Reference proteome</keyword>
<feature type="compositionally biased region" description="Basic and acidic residues" evidence="1">
    <location>
        <begin position="41"/>
        <end position="60"/>
    </location>
</feature>
<comment type="caution">
    <text evidence="2">The sequence shown here is derived from an EMBL/GenBank/DDBJ whole genome shotgun (WGS) entry which is preliminary data.</text>
</comment>
<proteinExistence type="predicted"/>